<keyword evidence="5" id="KW-1185">Reference proteome</keyword>
<dbReference type="Gene3D" id="1.10.10.10">
    <property type="entry name" value="Winged helix-like DNA-binding domain superfamily/Winged helix DNA-binding domain"/>
    <property type="match status" value="1"/>
</dbReference>
<comment type="function">
    <text evidence="2 3">Might take part in the signal recognition particle (SRP) pathway. This is inferred from the conservation of its genetic proximity to ftsY/ffh. May be a regulatory protein.</text>
</comment>
<evidence type="ECO:0000256" key="3">
    <source>
        <dbReference type="HAMAP-Rule" id="MF_00245"/>
    </source>
</evidence>
<organism evidence="4 5">
    <name type="scientific">Thermanaerovibrio velox DSM 12556</name>
    <dbReference type="NCBI Taxonomy" id="926567"/>
    <lineage>
        <taxon>Bacteria</taxon>
        <taxon>Thermotogati</taxon>
        <taxon>Synergistota</taxon>
        <taxon>Synergistia</taxon>
        <taxon>Synergistales</taxon>
        <taxon>Synergistaceae</taxon>
        <taxon>Thermanaerovibrio</taxon>
    </lineage>
</organism>
<dbReference type="STRING" id="926567.TheveDRAFT_0326"/>
<proteinExistence type="inferred from homology"/>
<dbReference type="Pfam" id="PF04297">
    <property type="entry name" value="UPF0122"/>
    <property type="match status" value="1"/>
</dbReference>
<comment type="similarity">
    <text evidence="1 3">Belongs to the UPF0122 family.</text>
</comment>
<gene>
    <name evidence="4" type="ORF">TheveDRAFT_0326</name>
</gene>
<evidence type="ECO:0000313" key="4">
    <source>
        <dbReference type="EMBL" id="EHM09496.1"/>
    </source>
</evidence>
<dbReference type="OrthoDB" id="6392at2"/>
<name>H0UP83_9BACT</name>
<dbReference type="InterPro" id="IPR036388">
    <property type="entry name" value="WH-like_DNA-bd_sf"/>
</dbReference>
<dbReference type="RefSeq" id="WP_006582990.1">
    <property type="nucleotide sequence ID" value="NZ_CM001377.1"/>
</dbReference>
<dbReference type="AlphaFoldDB" id="H0UP83"/>
<dbReference type="EMBL" id="CM001377">
    <property type="protein sequence ID" value="EHM09496.1"/>
    <property type="molecule type" value="Genomic_DNA"/>
</dbReference>
<dbReference type="HOGENOM" id="CLU_129218_0_2_0"/>
<evidence type="ECO:0000256" key="2">
    <source>
        <dbReference type="ARBA" id="ARBA00024764"/>
    </source>
</evidence>
<evidence type="ECO:0000313" key="5">
    <source>
        <dbReference type="Proteomes" id="UP000005730"/>
    </source>
</evidence>
<evidence type="ECO:0000256" key="1">
    <source>
        <dbReference type="ARBA" id="ARBA00008720"/>
    </source>
</evidence>
<dbReference type="PANTHER" id="PTHR40083:SF1">
    <property type="entry name" value="UPF0122 PROTEIN YLXM"/>
    <property type="match status" value="1"/>
</dbReference>
<dbReference type="Proteomes" id="UP000005730">
    <property type="component" value="Chromosome"/>
</dbReference>
<dbReference type="PANTHER" id="PTHR40083">
    <property type="entry name" value="UPF0122 PROTEIN CBO2450/CLC_2298"/>
    <property type="match status" value="1"/>
</dbReference>
<accession>H0UP83</accession>
<dbReference type="InterPro" id="IPR007394">
    <property type="entry name" value="UPF0122"/>
</dbReference>
<dbReference type="HAMAP" id="MF_00245">
    <property type="entry name" value="UPF0122"/>
    <property type="match status" value="1"/>
</dbReference>
<reference evidence="4 5" key="1">
    <citation type="submission" date="2011-10" db="EMBL/GenBank/DDBJ databases">
        <title>The Noncontiguous Finished genome of Thermanaerovibrio velox DSM 12556.</title>
        <authorList>
            <consortium name="US DOE Joint Genome Institute (JGI-PGF)"/>
            <person name="Lucas S."/>
            <person name="Copeland A."/>
            <person name="Lapidus A."/>
            <person name="Glavina del Rio T."/>
            <person name="Dalin E."/>
            <person name="Tice H."/>
            <person name="Bruce D."/>
            <person name="Goodwin L."/>
            <person name="Pitluck S."/>
            <person name="Peters L."/>
            <person name="Mikhailova N."/>
            <person name="Teshima H."/>
            <person name="Kyrpides N."/>
            <person name="Mavromatis K."/>
            <person name="Ivanova N."/>
            <person name="Markowitz V."/>
            <person name="Cheng J.-F."/>
            <person name="Hugenholtz P."/>
            <person name="Woyke T."/>
            <person name="Wu D."/>
            <person name="Spring S."/>
            <person name="Brambilla E.-M."/>
            <person name="Klenk H.-P."/>
            <person name="Eisen J.A."/>
        </authorList>
    </citation>
    <scope>NUCLEOTIDE SEQUENCE [LARGE SCALE GENOMIC DNA]</scope>
    <source>
        <strain evidence="4 5">DSM 12556</strain>
    </source>
</reference>
<sequence>MDDLLDQRLRLCDLYDLYGGLLTPKQRRAFELVVLEDCSLSEAAAELSVSRQGAHDLVQRSREHLLSAEEAMGLLAERDRLHGEIEKLVDRYRGELPSGFVEELLGILGRKEGQWDVRLPEG</sequence>
<protein>
    <recommendedName>
        <fullName evidence="3">UPF0122 protein TheveDRAFT_0326</fullName>
    </recommendedName>
</protein>
<dbReference type="eggNOG" id="COG2739">
    <property type="taxonomic scope" value="Bacteria"/>
</dbReference>
<dbReference type="InterPro" id="IPR013324">
    <property type="entry name" value="RNA_pol_sigma_r3/r4-like"/>
</dbReference>
<dbReference type="SUPFAM" id="SSF88659">
    <property type="entry name" value="Sigma3 and sigma4 domains of RNA polymerase sigma factors"/>
    <property type="match status" value="1"/>
</dbReference>